<sequence length="269" mass="29903">SLQTLELFAVVWALNAFKGPLNVVTDSNYVAGVAQRIEGASVKEVQNKRLYELLLQLKRSVEGREAPYCIIHVRSHKWDIGLGEGNNRADKLVMNVGDDRIVAARVSHAQFHQNAKGLAKEHKVSLQEAQAIVRACPTCSHHNGGIGLGCGVNPRGLSINEIWQMDVTHVQEFGRLKYVHVSIDTYSKYVWATAQAGEKALHVIRHLTSCFAVMGVPREIKTDNGPAYTSKRTSQFMRMWGVRHITGIPNSPTGQAVVERANRTIKQYL</sequence>
<feature type="domain" description="Integrase catalytic" evidence="12">
    <location>
        <begin position="150"/>
        <end position="269"/>
    </location>
</feature>
<dbReference type="EC" id="2.7.7.49" evidence="1"/>
<protein>
    <recommendedName>
        <fullName evidence="1">RNA-directed DNA polymerase</fullName>
        <ecNumber evidence="1">2.7.7.49</ecNumber>
    </recommendedName>
</protein>
<keyword evidence="6" id="KW-0255">Endonuclease</keyword>
<evidence type="ECO:0000256" key="5">
    <source>
        <dbReference type="ARBA" id="ARBA00022723"/>
    </source>
</evidence>
<feature type="domain" description="RNase H type-1" evidence="11">
    <location>
        <begin position="1"/>
        <end position="98"/>
    </location>
</feature>
<dbReference type="GO" id="GO:0015074">
    <property type="term" value="P:DNA integration"/>
    <property type="evidence" value="ECO:0007669"/>
    <property type="project" value="InterPro"/>
</dbReference>
<keyword evidence="14" id="KW-1185">Reference proteome</keyword>
<dbReference type="InterPro" id="IPR017856">
    <property type="entry name" value="Integrase-like_N"/>
</dbReference>
<dbReference type="GO" id="GO:0003964">
    <property type="term" value="F:RNA-directed DNA polymerase activity"/>
    <property type="evidence" value="ECO:0007669"/>
    <property type="project" value="UniProtKB-KW"/>
</dbReference>
<evidence type="ECO:0000256" key="2">
    <source>
        <dbReference type="ARBA" id="ARBA00022679"/>
    </source>
</evidence>
<name>A0AAW3DQS2_9AVES</name>
<dbReference type="InterPro" id="IPR003308">
    <property type="entry name" value="Integrase_Zn-bd_dom_N"/>
</dbReference>
<evidence type="ECO:0000259" key="10">
    <source>
        <dbReference type="PROSITE" id="PS50876"/>
    </source>
</evidence>
<evidence type="ECO:0000259" key="11">
    <source>
        <dbReference type="PROSITE" id="PS50879"/>
    </source>
</evidence>
<dbReference type="InterPro" id="IPR001584">
    <property type="entry name" value="Integrase_cat-core"/>
</dbReference>
<dbReference type="AlphaFoldDB" id="A0AAW3DQS2"/>
<evidence type="ECO:0000259" key="12">
    <source>
        <dbReference type="PROSITE" id="PS50994"/>
    </source>
</evidence>
<organism evidence="13 14">
    <name type="scientific">Pterocles gutturalis</name>
    <name type="common">yellow-throated sandgrouse</name>
    <dbReference type="NCBI Taxonomy" id="240206"/>
    <lineage>
        <taxon>Eukaryota</taxon>
        <taxon>Metazoa</taxon>
        <taxon>Chordata</taxon>
        <taxon>Craniata</taxon>
        <taxon>Vertebrata</taxon>
        <taxon>Euteleostomi</taxon>
        <taxon>Archelosauria</taxon>
        <taxon>Archosauria</taxon>
        <taxon>Dinosauria</taxon>
        <taxon>Saurischia</taxon>
        <taxon>Theropoda</taxon>
        <taxon>Coelurosauria</taxon>
        <taxon>Aves</taxon>
        <taxon>Neognathae</taxon>
        <taxon>Neoaves</taxon>
        <taxon>Columbimorphae</taxon>
        <taxon>Pterocliformes</taxon>
        <taxon>Pteroclidae</taxon>
        <taxon>Pterocles</taxon>
    </lineage>
</organism>
<dbReference type="Pfam" id="PF02022">
    <property type="entry name" value="Integrase_Zn"/>
    <property type="match status" value="1"/>
</dbReference>
<dbReference type="EMBL" id="JMFR01106321">
    <property type="protein sequence ID" value="KFV02831.1"/>
    <property type="molecule type" value="Genomic_DNA"/>
</dbReference>
<evidence type="ECO:0000256" key="7">
    <source>
        <dbReference type="ARBA" id="ARBA00022801"/>
    </source>
</evidence>
<dbReference type="Pfam" id="PF00665">
    <property type="entry name" value="rve"/>
    <property type="match status" value="1"/>
</dbReference>
<evidence type="ECO:0000313" key="13">
    <source>
        <dbReference type="EMBL" id="KFV02831.1"/>
    </source>
</evidence>
<comment type="caution">
    <text evidence="13">The sequence shown here is derived from an EMBL/GenBank/DDBJ whole genome shotgun (WGS) entry which is preliminary data.</text>
</comment>
<keyword evidence="5" id="KW-0479">Metal-binding</keyword>
<evidence type="ECO:0000256" key="6">
    <source>
        <dbReference type="ARBA" id="ARBA00022759"/>
    </source>
</evidence>
<feature type="non-terminal residue" evidence="13">
    <location>
        <position position="1"/>
    </location>
</feature>
<accession>A0AAW3DQS2</accession>
<keyword evidence="4" id="KW-0540">Nuclease</keyword>
<dbReference type="Pfam" id="PF00075">
    <property type="entry name" value="RNase_H"/>
    <property type="match status" value="1"/>
</dbReference>
<evidence type="ECO:0000256" key="1">
    <source>
        <dbReference type="ARBA" id="ARBA00012493"/>
    </source>
</evidence>
<keyword evidence="2" id="KW-0808">Transferase</keyword>
<evidence type="ECO:0000256" key="3">
    <source>
        <dbReference type="ARBA" id="ARBA00022695"/>
    </source>
</evidence>
<dbReference type="SUPFAM" id="SSF53098">
    <property type="entry name" value="Ribonuclease H-like"/>
    <property type="match status" value="2"/>
</dbReference>
<evidence type="ECO:0000313" key="14">
    <source>
        <dbReference type="Proteomes" id="UP000053149"/>
    </source>
</evidence>
<dbReference type="PANTHER" id="PTHR41694">
    <property type="entry name" value="ENDOGENOUS RETROVIRUS GROUP K MEMBER POL PROTEIN"/>
    <property type="match status" value="1"/>
</dbReference>
<evidence type="ECO:0000256" key="8">
    <source>
        <dbReference type="ARBA" id="ARBA00022918"/>
    </source>
</evidence>
<dbReference type="GO" id="GO:0004523">
    <property type="term" value="F:RNA-DNA hybrid ribonuclease activity"/>
    <property type="evidence" value="ECO:0007669"/>
    <property type="project" value="InterPro"/>
</dbReference>
<keyword evidence="7" id="KW-0378">Hydrolase</keyword>
<evidence type="ECO:0000256" key="4">
    <source>
        <dbReference type="ARBA" id="ARBA00022722"/>
    </source>
</evidence>
<dbReference type="PROSITE" id="PS50994">
    <property type="entry name" value="INTEGRASE"/>
    <property type="match status" value="1"/>
</dbReference>
<dbReference type="Gene3D" id="1.10.10.200">
    <property type="match status" value="1"/>
</dbReference>
<reference evidence="13 14" key="1">
    <citation type="journal article" date="2014" name="Science">
        <title>Comparative genomics reveals insights into avian genome evolution and adaptation.</title>
        <authorList>
            <consortium name="Avian Genome Consortium"/>
            <person name="Zhang G."/>
            <person name="Li C."/>
            <person name="Li Q."/>
            <person name="Li B."/>
            <person name="Larkin D.M."/>
            <person name="Lee C."/>
            <person name="Storz J.F."/>
            <person name="Antunes A."/>
            <person name="Greenwold M.J."/>
            <person name="Meredith R.W."/>
            <person name="Odeen A."/>
            <person name="Cui J."/>
            <person name="Zhou Q."/>
            <person name="Xu L."/>
            <person name="Pan H."/>
            <person name="Wang Z."/>
            <person name="Jin L."/>
            <person name="Zhang P."/>
            <person name="Hu H."/>
            <person name="Yang W."/>
            <person name="Hu J."/>
            <person name="Xiao J."/>
            <person name="Yang Z."/>
            <person name="Liu Y."/>
            <person name="Xie Q."/>
            <person name="Yu H."/>
            <person name="Lian J."/>
            <person name="Wen P."/>
            <person name="Zhang F."/>
            <person name="Li H."/>
            <person name="Zeng Y."/>
            <person name="Xiong Z."/>
            <person name="Liu S."/>
            <person name="Zhou L."/>
            <person name="Huang Z."/>
            <person name="An N."/>
            <person name="Wang J."/>
            <person name="Zheng Q."/>
            <person name="Xiong Y."/>
            <person name="Wang G."/>
            <person name="Wang B."/>
            <person name="Wang J."/>
            <person name="Fan Y."/>
            <person name="da Fonseca R.R."/>
            <person name="Alfaro-Nunez A."/>
            <person name="Schubert M."/>
            <person name="Orlando L."/>
            <person name="Mourier T."/>
            <person name="Howard J.T."/>
            <person name="Ganapathy G."/>
            <person name="Pfenning A."/>
            <person name="Whitney O."/>
            <person name="Rivas M.V."/>
            <person name="Hara E."/>
            <person name="Smith J."/>
            <person name="Farre M."/>
            <person name="Narayan J."/>
            <person name="Slavov G."/>
            <person name="Romanov M.N."/>
            <person name="Borges R."/>
            <person name="Machado J.P."/>
            <person name="Khan I."/>
            <person name="Springer M.S."/>
            <person name="Gatesy J."/>
            <person name="Hoffmann F.G."/>
            <person name="Opazo J.C."/>
            <person name="Hastad O."/>
            <person name="Sawyer R.H."/>
            <person name="Kim H."/>
            <person name="Kim K.W."/>
            <person name="Kim H.J."/>
            <person name="Cho S."/>
            <person name="Li N."/>
            <person name="Huang Y."/>
            <person name="Bruford M.W."/>
            <person name="Zhan X."/>
            <person name="Dixon A."/>
            <person name="Bertelsen M.F."/>
            <person name="Derryberry E."/>
            <person name="Warren W."/>
            <person name="Wilson R.K."/>
            <person name="Li S."/>
            <person name="Ray D.A."/>
            <person name="Green R.E."/>
            <person name="O'Brien S.J."/>
            <person name="Griffin D."/>
            <person name="Johnson W.E."/>
            <person name="Haussler D."/>
            <person name="Ryder O.A."/>
            <person name="Willerslev E."/>
            <person name="Graves G.R."/>
            <person name="Alstrom P."/>
            <person name="Fjeldsa J."/>
            <person name="Mindell D.P."/>
            <person name="Edwards S.V."/>
            <person name="Braun E.L."/>
            <person name="Rahbek C."/>
            <person name="Burt D.W."/>
            <person name="Houde P."/>
            <person name="Zhang Y."/>
            <person name="Yang H."/>
            <person name="Wang J."/>
            <person name="Jarvis E.D."/>
            <person name="Gilbert M.T."/>
            <person name="Wang J."/>
        </authorList>
    </citation>
    <scope>NUCLEOTIDE SEQUENCE [LARGE SCALE GENOMIC DNA]</scope>
    <source>
        <strain evidence="13">BGI_N339</strain>
    </source>
</reference>
<dbReference type="InterPro" id="IPR012337">
    <property type="entry name" value="RNaseH-like_sf"/>
</dbReference>
<gene>
    <name evidence="13" type="ORF">N339_00041</name>
</gene>
<keyword evidence="9" id="KW-0863">Zinc-finger</keyword>
<dbReference type="InterPro" id="IPR036397">
    <property type="entry name" value="RNaseH_sf"/>
</dbReference>
<keyword evidence="8" id="KW-0695">RNA-directed DNA polymerase</keyword>
<dbReference type="PANTHER" id="PTHR41694:SF3">
    <property type="entry name" value="RNA-DIRECTED DNA POLYMERASE-RELATED"/>
    <property type="match status" value="1"/>
</dbReference>
<dbReference type="GO" id="GO:0008270">
    <property type="term" value="F:zinc ion binding"/>
    <property type="evidence" value="ECO:0007669"/>
    <property type="project" value="UniProtKB-KW"/>
</dbReference>
<feature type="domain" description="Integrase-type" evidence="10">
    <location>
        <begin position="99"/>
        <end position="140"/>
    </location>
</feature>
<evidence type="ECO:0000256" key="9">
    <source>
        <dbReference type="PROSITE-ProRule" id="PRU00450"/>
    </source>
</evidence>
<dbReference type="SUPFAM" id="SSF46919">
    <property type="entry name" value="N-terminal Zn binding domain of HIV integrase"/>
    <property type="match status" value="1"/>
</dbReference>
<dbReference type="GO" id="GO:0035613">
    <property type="term" value="F:RNA stem-loop binding"/>
    <property type="evidence" value="ECO:0007669"/>
    <property type="project" value="TreeGrafter"/>
</dbReference>
<dbReference type="InterPro" id="IPR002156">
    <property type="entry name" value="RNaseH_domain"/>
</dbReference>
<dbReference type="Gene3D" id="3.30.420.10">
    <property type="entry name" value="Ribonuclease H-like superfamily/Ribonuclease H"/>
    <property type="match status" value="2"/>
</dbReference>
<dbReference type="PROSITE" id="PS50879">
    <property type="entry name" value="RNASE_H_1"/>
    <property type="match status" value="1"/>
</dbReference>
<dbReference type="PROSITE" id="PS50876">
    <property type="entry name" value="ZF_INTEGRASE"/>
    <property type="match status" value="1"/>
</dbReference>
<proteinExistence type="predicted"/>
<keyword evidence="3" id="KW-0548">Nucleotidyltransferase</keyword>
<keyword evidence="9" id="KW-0862">Zinc</keyword>
<dbReference type="Proteomes" id="UP000053149">
    <property type="component" value="Unassembled WGS sequence"/>
</dbReference>
<feature type="non-terminal residue" evidence="13">
    <location>
        <position position="269"/>
    </location>
</feature>